<evidence type="ECO:0000313" key="2">
    <source>
        <dbReference type="Proteomes" id="UP000659124"/>
    </source>
</evidence>
<organism evidence="1 2">
    <name type="scientific">Chitinophaga qingshengii</name>
    <dbReference type="NCBI Taxonomy" id="1569794"/>
    <lineage>
        <taxon>Bacteria</taxon>
        <taxon>Pseudomonadati</taxon>
        <taxon>Bacteroidota</taxon>
        <taxon>Chitinophagia</taxon>
        <taxon>Chitinophagales</taxon>
        <taxon>Chitinophagaceae</taxon>
        <taxon>Chitinophaga</taxon>
    </lineage>
</organism>
<dbReference type="Proteomes" id="UP000659124">
    <property type="component" value="Unassembled WGS sequence"/>
</dbReference>
<protein>
    <submittedName>
        <fullName evidence="1">Uncharacterized protein</fullName>
    </submittedName>
</protein>
<keyword evidence="2" id="KW-1185">Reference proteome</keyword>
<comment type="caution">
    <text evidence="1">The sequence shown here is derived from an EMBL/GenBank/DDBJ whole genome shotgun (WGS) entry which is preliminary data.</text>
</comment>
<accession>A0ABR7TTP0</accession>
<dbReference type="RefSeq" id="WP_188089947.1">
    <property type="nucleotide sequence ID" value="NZ_JACVFC010000003.1"/>
</dbReference>
<reference evidence="1 2" key="1">
    <citation type="submission" date="2020-09" db="EMBL/GenBank/DDBJ databases">
        <title>Genome sequences of type strains of Chitinophaga qingshengii and Chitinophaga varians.</title>
        <authorList>
            <person name="Kittiwongwattana C."/>
        </authorList>
    </citation>
    <scope>NUCLEOTIDE SEQUENCE [LARGE SCALE GENOMIC DNA]</scope>
    <source>
        <strain evidence="1 2">JCM 30026</strain>
    </source>
</reference>
<name>A0ABR7TTP0_9BACT</name>
<gene>
    <name evidence="1" type="ORF">ICL07_20685</name>
</gene>
<dbReference type="EMBL" id="JACVFC010000003">
    <property type="protein sequence ID" value="MBC9932816.1"/>
    <property type="molecule type" value="Genomic_DNA"/>
</dbReference>
<sequence>MYRIGLLISMFLLWCASYTFGQLNGKKNRQARNAIFNDVTAIQQGRNLEYAEGMSVREFVLYYLRNKARQDLKYGNIYTELLYKDSLFTYFGKRVPNDGLVKFFKVSTPELEGVNYEPLDTGKLTERFMREIFPAADKKLLGRGKFLSNCWEHSAVFDYQYHPDTKQLEMLFRWTVDCNYRFKKMRKRYVARYYLASEQFVK</sequence>
<evidence type="ECO:0000313" key="1">
    <source>
        <dbReference type="EMBL" id="MBC9932816.1"/>
    </source>
</evidence>
<proteinExistence type="predicted"/>